<keyword evidence="7 11" id="KW-0472">Membrane</keyword>
<dbReference type="CDD" id="cd06926">
    <property type="entry name" value="RNAP_II_RPB11"/>
    <property type="match status" value="1"/>
</dbReference>
<feature type="domain" description="DNA-directed RNA polymerase RBP11-like dimerisation" evidence="13">
    <location>
        <begin position="952"/>
        <end position="1024"/>
    </location>
</feature>
<feature type="transmembrane region" description="Helical" evidence="11">
    <location>
        <begin position="671"/>
        <end position="694"/>
    </location>
</feature>
<accession>A0A0G4N455</accession>
<dbReference type="InterPro" id="IPR008193">
    <property type="entry name" value="RNA_pol_Rpb11_13-16kDa_CS"/>
</dbReference>
<dbReference type="InterPro" id="IPR013057">
    <property type="entry name" value="AA_transpt_TM"/>
</dbReference>
<dbReference type="GO" id="GO:0046983">
    <property type="term" value="F:protein dimerization activity"/>
    <property type="evidence" value="ECO:0007669"/>
    <property type="project" value="InterPro"/>
</dbReference>
<dbReference type="Gene3D" id="3.30.1360.10">
    <property type="entry name" value="RNA polymerase, RBP11-like subunit"/>
    <property type="match status" value="1"/>
</dbReference>
<dbReference type="FunFam" id="1.20.1740.10:FF:000067">
    <property type="entry name" value="Transmembrane domain transporter"/>
    <property type="match status" value="1"/>
</dbReference>
<keyword evidence="4" id="KW-0240">DNA-directed RNA polymerase</keyword>
<feature type="transmembrane region" description="Helical" evidence="11">
    <location>
        <begin position="637"/>
        <end position="659"/>
    </location>
</feature>
<dbReference type="GO" id="GO:0005665">
    <property type="term" value="C:RNA polymerase II, core complex"/>
    <property type="evidence" value="ECO:0007669"/>
    <property type="project" value="InterPro"/>
</dbReference>
<feature type="compositionally biased region" description="Acidic residues" evidence="10">
    <location>
        <begin position="414"/>
        <end position="433"/>
    </location>
</feature>
<evidence type="ECO:0000256" key="3">
    <source>
        <dbReference type="ARBA" id="ARBA00008066"/>
    </source>
</evidence>
<evidence type="ECO:0000256" key="9">
    <source>
        <dbReference type="ARBA" id="ARBA00023242"/>
    </source>
</evidence>
<evidence type="ECO:0000256" key="6">
    <source>
        <dbReference type="ARBA" id="ARBA00022989"/>
    </source>
</evidence>
<feature type="compositionally biased region" description="Polar residues" evidence="10">
    <location>
        <begin position="179"/>
        <end position="189"/>
    </location>
</feature>
<evidence type="ECO:0000259" key="13">
    <source>
        <dbReference type="Pfam" id="PF13656"/>
    </source>
</evidence>
<feature type="non-terminal residue" evidence="14">
    <location>
        <position position="1"/>
    </location>
</feature>
<feature type="transmembrane region" description="Helical" evidence="11">
    <location>
        <begin position="760"/>
        <end position="777"/>
    </location>
</feature>
<feature type="region of interest" description="Disordered" evidence="10">
    <location>
        <begin position="146"/>
        <end position="292"/>
    </location>
</feature>
<feature type="transmembrane region" description="Helical" evidence="11">
    <location>
        <begin position="837"/>
        <end position="858"/>
    </location>
</feature>
<dbReference type="EMBL" id="CVQI01032385">
    <property type="protein sequence ID" value="CRK41110.1"/>
    <property type="molecule type" value="Genomic_DNA"/>
</dbReference>
<proteinExistence type="inferred from homology"/>
<dbReference type="PROSITE" id="PS01154">
    <property type="entry name" value="RNA_POL_L_13KD"/>
    <property type="match status" value="1"/>
</dbReference>
<sequence>NGHRRLITGSLQHHEHLFPLSYSLHHQLSLSAVPRPPTAVEQPCNVTIMASPFRDPLNIPRAGSPSSFAARQFGTSVPRADATARLASPVPSQQFGTPQGQPINGFSSRASISGDVNSQAPLPGGVASSVQGPGVSALAAALSNSIGVSPPRHGTPAVRTSSPPPRPLSPATAGALLGSTPQTNYGSFDSSKRNPATGAYEDPEIVKRHLVQPTDAGSEESSLRDGTNYGSFDSSKRNPATGAYEDPEIVKRHLVQPTDAGSEESSLRDGVKGKQSADPAGAGLDEEEFSSLRLQGGDVTRGIYKWSEEAEARNKMQRSKSFSVSRPNPENEVLDINAIKVPGGFRRNYLRRSARSPSADRGRLEAGEGSSAAQPRMLTSSFLEFLSMYGHFAGEELEEDDEALQPGEYFSSGPDDDSYYSDEGSDEDREPMEDSALLTPSRRKRRRKPRGGSGTNSPMGAAMLLLKSFVGTGVLFLPRAYLSGGMLFSNLILLFVAALSYYCFVLLVTTRLKVEGSFGDIGGILYGKWMRGMILSSIVLSQIGFIAAYMVFTSENLQAFVLAVTDCKTYMDIKWFILMQLAVFLPFSLMRDIEKLGVTALVADAFILIGLAYLFYYDILTLATNGLADIIMFNQDNWTLFIGTAIFTFEGIGLIIPIQESMKHPTKFPRVLFIVMIIITTVFIVMGAFSYAAYGSKTETVVLLNLPQDSKLVNGVQFLYSVAIMLSTPLQIFPAIKITENGLFTKSGKYNPYIKWQKNCYRFFFVCMCSAIAWGGAANLDKFVALVGNFACIPLVFIYPPLLHYKAVARNRYWKISDAILCVFGFVAMSYTTVLTFVALVGNFACIPLVFIYPPLLHYKAVARNRYWKIADAILCVFGFVAMSYTTVLTVMNWAAGPSGPPLPGYYPTSTPRSSTHTYLTMNAPDRFELFLLSDDEKKIEEKPYAGMSNTSDFVIKKEDHTVGNLISEHLKMHQHVLMAGYKIPHPNVSEMFIRVQTDGTITPKDAVTEVIKDLMKDFSHLAQEFIREYELRRVVEARQHDQTNGQ</sequence>
<dbReference type="Pfam" id="PF01490">
    <property type="entry name" value="Aa_trans"/>
    <property type="match status" value="1"/>
</dbReference>
<dbReference type="SUPFAM" id="SSF55257">
    <property type="entry name" value="RBP11-like subunits of RNA polymerase"/>
    <property type="match status" value="1"/>
</dbReference>
<dbReference type="GO" id="GO:0005302">
    <property type="term" value="F:L-tyrosine transmembrane transporter activity"/>
    <property type="evidence" value="ECO:0007669"/>
    <property type="project" value="TreeGrafter"/>
</dbReference>
<dbReference type="InterPro" id="IPR037685">
    <property type="entry name" value="RBP11"/>
</dbReference>
<dbReference type="AlphaFoldDB" id="A0A0G4N455"/>
<feature type="domain" description="Amino acid transporter transmembrane" evidence="12">
    <location>
        <begin position="455"/>
        <end position="834"/>
    </location>
</feature>
<feature type="region of interest" description="Disordered" evidence="10">
    <location>
        <begin position="350"/>
        <end position="373"/>
    </location>
</feature>
<evidence type="ECO:0000259" key="12">
    <source>
        <dbReference type="Pfam" id="PF01490"/>
    </source>
</evidence>
<dbReference type="Pfam" id="PF13656">
    <property type="entry name" value="RNA_pol_L_2"/>
    <property type="match status" value="1"/>
</dbReference>
<evidence type="ECO:0000256" key="1">
    <source>
        <dbReference type="ARBA" id="ARBA00004123"/>
    </source>
</evidence>
<evidence type="ECO:0000256" key="8">
    <source>
        <dbReference type="ARBA" id="ARBA00023163"/>
    </source>
</evidence>
<gene>
    <name evidence="14" type="ORF">BN1723_005046</name>
</gene>
<feature type="compositionally biased region" description="Polar residues" evidence="10">
    <location>
        <begin position="224"/>
        <end position="233"/>
    </location>
</feature>
<dbReference type="GO" id="GO:0005774">
    <property type="term" value="C:vacuolar membrane"/>
    <property type="evidence" value="ECO:0007669"/>
    <property type="project" value="TreeGrafter"/>
</dbReference>
<feature type="transmembrane region" description="Helical" evidence="11">
    <location>
        <begin position="783"/>
        <end position="801"/>
    </location>
</feature>
<feature type="compositionally biased region" description="Basic residues" evidence="10">
    <location>
        <begin position="441"/>
        <end position="450"/>
    </location>
</feature>
<dbReference type="GO" id="GO:0003677">
    <property type="term" value="F:DNA binding"/>
    <property type="evidence" value="ECO:0007669"/>
    <property type="project" value="InterPro"/>
</dbReference>
<dbReference type="Proteomes" id="UP000045706">
    <property type="component" value="Unassembled WGS sequence"/>
</dbReference>
<protein>
    <recommendedName>
        <fullName evidence="16">DNA-directed RNA polymerase RBP11-like dimerisation domain-containing protein</fullName>
    </recommendedName>
</protein>
<dbReference type="HAMAP" id="MF_00261">
    <property type="entry name" value="RNApol_arch_Rpo11"/>
    <property type="match status" value="1"/>
</dbReference>
<dbReference type="GO" id="GO:0006366">
    <property type="term" value="P:transcription by RNA polymerase II"/>
    <property type="evidence" value="ECO:0007669"/>
    <property type="project" value="InterPro"/>
</dbReference>
<dbReference type="InterPro" id="IPR009025">
    <property type="entry name" value="RBP11-like_dimer"/>
</dbReference>
<name>A0A0G4N455_VERLO</name>
<feature type="transmembrane region" description="Helical" evidence="11">
    <location>
        <begin position="870"/>
        <end position="895"/>
    </location>
</feature>
<evidence type="ECO:0000256" key="5">
    <source>
        <dbReference type="ARBA" id="ARBA00022692"/>
    </source>
</evidence>
<evidence type="ECO:0000256" key="4">
    <source>
        <dbReference type="ARBA" id="ARBA00022478"/>
    </source>
</evidence>
<feature type="transmembrane region" description="Helical" evidence="11">
    <location>
        <begin position="487"/>
        <end position="508"/>
    </location>
</feature>
<feature type="transmembrane region" description="Helical" evidence="11">
    <location>
        <begin position="572"/>
        <end position="589"/>
    </location>
</feature>
<dbReference type="PANTHER" id="PTHR22950:SF666">
    <property type="entry name" value="VACUOLAR AMINO ACID TRANSPORTER 4"/>
    <property type="match status" value="1"/>
</dbReference>
<evidence type="ECO:0000256" key="2">
    <source>
        <dbReference type="ARBA" id="ARBA00004141"/>
    </source>
</evidence>
<keyword evidence="8" id="KW-0804">Transcription</keyword>
<evidence type="ECO:0000256" key="10">
    <source>
        <dbReference type="SAM" id="MobiDB-lite"/>
    </source>
</evidence>
<evidence type="ECO:0008006" key="16">
    <source>
        <dbReference type="Google" id="ProtNLM"/>
    </source>
</evidence>
<evidence type="ECO:0000313" key="14">
    <source>
        <dbReference type="EMBL" id="CRK41110.1"/>
    </source>
</evidence>
<dbReference type="PANTHER" id="PTHR22950">
    <property type="entry name" value="AMINO ACID TRANSPORTER"/>
    <property type="match status" value="1"/>
</dbReference>
<feature type="transmembrane region" description="Helical" evidence="11">
    <location>
        <begin position="596"/>
        <end position="617"/>
    </location>
</feature>
<evidence type="ECO:0000256" key="7">
    <source>
        <dbReference type="ARBA" id="ARBA00023136"/>
    </source>
</evidence>
<keyword evidence="9" id="KW-0539">Nucleus</keyword>
<keyword evidence="5 11" id="KW-0812">Transmembrane</keyword>
<keyword evidence="6 11" id="KW-1133">Transmembrane helix</keyword>
<feature type="transmembrane region" description="Helical" evidence="11">
    <location>
        <begin position="718"/>
        <end position="739"/>
    </location>
</feature>
<organism evidence="14 15">
    <name type="scientific">Verticillium longisporum</name>
    <name type="common">Verticillium dahliae var. longisporum</name>
    <dbReference type="NCBI Taxonomy" id="100787"/>
    <lineage>
        <taxon>Eukaryota</taxon>
        <taxon>Fungi</taxon>
        <taxon>Dikarya</taxon>
        <taxon>Ascomycota</taxon>
        <taxon>Pezizomycotina</taxon>
        <taxon>Sordariomycetes</taxon>
        <taxon>Hypocreomycetidae</taxon>
        <taxon>Glomerellales</taxon>
        <taxon>Plectosphaerellaceae</taxon>
        <taxon>Verticillium</taxon>
    </lineage>
</organism>
<feature type="region of interest" description="Disordered" evidence="10">
    <location>
        <begin position="405"/>
        <end position="459"/>
    </location>
</feature>
<dbReference type="InterPro" id="IPR022905">
    <property type="entry name" value="Rpo11-like"/>
</dbReference>
<reference evidence="15" key="1">
    <citation type="submission" date="2015-05" db="EMBL/GenBank/DDBJ databases">
        <authorList>
            <person name="Fogelqvist Johan"/>
        </authorList>
    </citation>
    <scope>NUCLEOTIDE SEQUENCE [LARGE SCALE GENOMIC DNA]</scope>
</reference>
<dbReference type="InterPro" id="IPR036603">
    <property type="entry name" value="RBP11-like"/>
</dbReference>
<feature type="transmembrane region" description="Helical" evidence="11">
    <location>
        <begin position="813"/>
        <end position="831"/>
    </location>
</feature>
<feature type="transmembrane region" description="Helical" evidence="11">
    <location>
        <begin position="529"/>
        <end position="552"/>
    </location>
</feature>
<evidence type="ECO:0000313" key="15">
    <source>
        <dbReference type="Proteomes" id="UP000045706"/>
    </source>
</evidence>
<evidence type="ECO:0000256" key="11">
    <source>
        <dbReference type="SAM" id="Phobius"/>
    </source>
</evidence>
<dbReference type="GO" id="GO:0003899">
    <property type="term" value="F:DNA-directed RNA polymerase activity"/>
    <property type="evidence" value="ECO:0007669"/>
    <property type="project" value="InterPro"/>
</dbReference>
<comment type="subcellular location">
    <subcellularLocation>
        <location evidence="2">Membrane</location>
        <topology evidence="2">Multi-pass membrane protein</topology>
    </subcellularLocation>
    <subcellularLocation>
        <location evidence="1">Nucleus</location>
    </subcellularLocation>
</comment>
<comment type="similarity">
    <text evidence="3">Belongs to the amino acid/polyamine transporter 2 family.</text>
</comment>